<feature type="compositionally biased region" description="Polar residues" evidence="1">
    <location>
        <begin position="218"/>
        <end position="227"/>
    </location>
</feature>
<feature type="compositionally biased region" description="Basic and acidic residues" evidence="1">
    <location>
        <begin position="792"/>
        <end position="805"/>
    </location>
</feature>
<feature type="compositionally biased region" description="Low complexity" evidence="1">
    <location>
        <begin position="704"/>
        <end position="717"/>
    </location>
</feature>
<dbReference type="EMBL" id="JAWIZZ010000046">
    <property type="protein sequence ID" value="KAK5779706.1"/>
    <property type="molecule type" value="Genomic_DNA"/>
</dbReference>
<organism evidence="2 3">
    <name type="scientific">Arxiozyma heterogenica</name>
    <dbReference type="NCBI Taxonomy" id="278026"/>
    <lineage>
        <taxon>Eukaryota</taxon>
        <taxon>Fungi</taxon>
        <taxon>Dikarya</taxon>
        <taxon>Ascomycota</taxon>
        <taxon>Saccharomycotina</taxon>
        <taxon>Saccharomycetes</taxon>
        <taxon>Saccharomycetales</taxon>
        <taxon>Saccharomycetaceae</taxon>
        <taxon>Arxiozyma</taxon>
    </lineage>
</organism>
<keyword evidence="3" id="KW-1185">Reference proteome</keyword>
<feature type="compositionally biased region" description="Polar residues" evidence="1">
    <location>
        <begin position="806"/>
        <end position="818"/>
    </location>
</feature>
<name>A0AAN7W2G0_9SACH</name>
<feature type="region of interest" description="Disordered" evidence="1">
    <location>
        <begin position="531"/>
        <end position="606"/>
    </location>
</feature>
<feature type="compositionally biased region" description="Polar residues" evidence="1">
    <location>
        <begin position="718"/>
        <end position="748"/>
    </location>
</feature>
<feature type="compositionally biased region" description="Polar residues" evidence="1">
    <location>
        <begin position="122"/>
        <end position="134"/>
    </location>
</feature>
<feature type="region of interest" description="Disordered" evidence="1">
    <location>
        <begin position="780"/>
        <end position="829"/>
    </location>
</feature>
<reference evidence="3" key="1">
    <citation type="submission" date="2023-07" db="EMBL/GenBank/DDBJ databases">
        <title>A draft genome of Kazachstania heterogenica Y-27499.</title>
        <authorList>
            <person name="Donic C."/>
            <person name="Kralova J.S."/>
            <person name="Fidel L."/>
            <person name="Ben-Dor S."/>
            <person name="Jung S."/>
        </authorList>
    </citation>
    <scope>NUCLEOTIDE SEQUENCE [LARGE SCALE GENOMIC DNA]</scope>
    <source>
        <strain evidence="3">Y27499</strain>
    </source>
</reference>
<feature type="compositionally biased region" description="Basic and acidic residues" evidence="1">
    <location>
        <begin position="868"/>
        <end position="887"/>
    </location>
</feature>
<feature type="region of interest" description="Disordered" evidence="1">
    <location>
        <begin position="148"/>
        <end position="233"/>
    </location>
</feature>
<proteinExistence type="predicted"/>
<feature type="region of interest" description="Disordered" evidence="1">
    <location>
        <begin position="866"/>
        <end position="907"/>
    </location>
</feature>
<feature type="region of interest" description="Disordered" evidence="1">
    <location>
        <begin position="111"/>
        <end position="134"/>
    </location>
</feature>
<feature type="compositionally biased region" description="Polar residues" evidence="1">
    <location>
        <begin position="531"/>
        <end position="555"/>
    </location>
</feature>
<feature type="compositionally biased region" description="Low complexity" evidence="1">
    <location>
        <begin position="588"/>
        <end position="604"/>
    </location>
</feature>
<protein>
    <submittedName>
        <fullName evidence="2">Uncharacterized protein</fullName>
    </submittedName>
</protein>
<dbReference type="Proteomes" id="UP001306508">
    <property type="component" value="Unassembled WGS sequence"/>
</dbReference>
<sequence>MVFGFIKKERRVPDLSRYDYYYQQNNLDYNKSHRLSTAAASAAAAIRSGSNSPVLNTHSFNSRRTQSMIYDSNPYTHVPHTNSNIHINTRSVSKDLRRKTINNNNNIQSKQKIKGRHENNHGDSNINYKKTYSLRSRSTFDRNIDLSSMKQRNNNHNNNNNNIRSKSSGSTTIPTAVNQRRLNSLSSTNGRSSRLNSLTSNGNARRLKRQQQQQQQQINNPNNILGQSSRTNSITTTVTRVTDPLGRTTSITKKTIKRIDGYEYVETTTTTTNLVPLNELADDDDNNNINNKLLNPSIQKHFDEFSDNFNMTEDEDHDSTMLNDIGNNTMDTNDNTNNLSLTNETDSYHDELIQDSSHYNNIDDTLDNGTLQELDEDLSLPKEIIEETAYDINMKNNNNIHNTSANDSTAIDGTPGYEYDNLLLDDIVEEDEKVSQDDEIEELEKELDKDLHDGKGYNSNIHNHHDDDYQDENKEYTVDDKFDQMEIQNKHFTHPYVSGLIPLDETSSLSKFSDTMGSMPSSKENLVLHKSNISKGSSISTTTHKSNNNRTSMTSKRPVKKKVVVNRQSVSKDETTVNTKNAGKKNGRSIQPSLSSSSHSPSRQIPKKHLTEQEMYIKALEVAKKKVYNNTYGTGASGQFNTVHGDTRSTMGSRMTLRDQSIPKESIVPYYNTPHSTNKHSLKLFGSSLFSKNKHEKNISAVISSSSPVTSMTKTVTNSSSGQTSINSLPYSQSRVHSVSQNSPTHNNSKNEKQQALSDEDMYAKALELAQKRFNEAQKKLIQRQRQGQKNTVKESKNIVKDDPVKSTNQNSMVSSASIDKAQKQSDSSLNNEINFQKNENAATISTVVSDQQTKNESTTDAICNQVDEQKGEKVHDNQEDVRKIDTNDQSSSVEKSSKVDIQQKPGSEAQYGVLLTAHPEEPFDSNNVIPMPKLEPVSSNPKHKYKFPHRPKINVEKNKSKIRNVFDKVVQFSNENSGYQPPKKDKLKIQEQNRLVEQIEVAKAENIHEHQLHPPPLKVEPYVSHGATTTLPVQQNLDHFPNGTVPTTGAIFSQNQDDRVNQGISNENVTNSSSLFSNSKGQLVDSATPTEDVLLQQEQSIKNNTNMPMTSASITNISTDSKPKITKITSRTFSKKSKSKFFTGLFKRSK</sequence>
<dbReference type="AlphaFoldDB" id="A0AAN7W2G0"/>
<feature type="compositionally biased region" description="Polar residues" evidence="1">
    <location>
        <begin position="163"/>
        <end position="203"/>
    </location>
</feature>
<evidence type="ECO:0000313" key="3">
    <source>
        <dbReference type="Proteomes" id="UP001306508"/>
    </source>
</evidence>
<evidence type="ECO:0000313" key="2">
    <source>
        <dbReference type="EMBL" id="KAK5779706.1"/>
    </source>
</evidence>
<accession>A0AAN7W2G0</accession>
<feature type="region of interest" description="Disordered" evidence="1">
    <location>
        <begin position="704"/>
        <end position="758"/>
    </location>
</feature>
<evidence type="ECO:0000256" key="1">
    <source>
        <dbReference type="SAM" id="MobiDB-lite"/>
    </source>
</evidence>
<comment type="caution">
    <text evidence="2">The sequence shown here is derived from an EMBL/GenBank/DDBJ whole genome shotgun (WGS) entry which is preliminary data.</text>
</comment>
<gene>
    <name evidence="2" type="ORF">RI543_002826</name>
</gene>